<organism evidence="1 2">
    <name type="scientific">Priestia megaterium</name>
    <name type="common">Bacillus megaterium</name>
    <dbReference type="NCBI Taxonomy" id="1404"/>
    <lineage>
        <taxon>Bacteria</taxon>
        <taxon>Bacillati</taxon>
        <taxon>Bacillota</taxon>
        <taxon>Bacilli</taxon>
        <taxon>Bacillales</taxon>
        <taxon>Bacillaceae</taxon>
        <taxon>Priestia</taxon>
    </lineage>
</organism>
<reference evidence="1 2" key="1">
    <citation type="journal article" date="2018" name="Appl. Environ. Microbiol.">
        <title>Antimicrobial susceptibility testing and tentative epidemiological cut-off values of five Bacillus species relevant for use as animal feed additives or for plant protection.</title>
        <authorList>
            <person name="Agerso Y."/>
            <person name="Stuer-Lauridsen B."/>
            <person name="Bjerre K."/>
            <person name="Jensen M.G."/>
            <person name="Johansen E."/>
            <person name="Bennedsen M."/>
            <person name="Brockmann E."/>
            <person name="Nielsen B."/>
        </authorList>
    </citation>
    <scope>NUCLEOTIDE SEQUENCE [LARGE SCALE GENOMIC DNA]</scope>
    <source>
        <strain evidence="1 2">CHCC20162</strain>
    </source>
</reference>
<sequence>MGRLLAGAIPQIFENIILLNYNILARIAATIFAELYKFEATGSNGLFKLENKLMAGNLI</sequence>
<dbReference type="AlphaFoldDB" id="A0A3D8WV43"/>
<accession>A0A3D8WV43</accession>
<evidence type="ECO:0000313" key="1">
    <source>
        <dbReference type="EMBL" id="RDZ07206.1"/>
    </source>
</evidence>
<name>A0A3D8WV43_PRIMG</name>
<dbReference type="EMBL" id="PQWM01000054">
    <property type="protein sequence ID" value="RDZ07206.1"/>
    <property type="molecule type" value="Genomic_DNA"/>
</dbReference>
<protein>
    <submittedName>
        <fullName evidence="1">Uncharacterized protein</fullName>
    </submittedName>
</protein>
<comment type="caution">
    <text evidence="1">The sequence shown here is derived from an EMBL/GenBank/DDBJ whole genome shotgun (WGS) entry which is preliminary data.</text>
</comment>
<evidence type="ECO:0000313" key="2">
    <source>
        <dbReference type="Proteomes" id="UP000256519"/>
    </source>
</evidence>
<proteinExistence type="predicted"/>
<gene>
    <name evidence="1" type="ORF">C3744_27775</name>
</gene>
<dbReference type="Proteomes" id="UP000256519">
    <property type="component" value="Unassembled WGS sequence"/>
</dbReference>